<keyword evidence="2" id="KW-0472">Membrane</keyword>
<proteinExistence type="predicted"/>
<feature type="transmembrane region" description="Helical" evidence="2">
    <location>
        <begin position="128"/>
        <end position="148"/>
    </location>
</feature>
<dbReference type="SUPFAM" id="SSF57997">
    <property type="entry name" value="Tropomyosin"/>
    <property type="match status" value="1"/>
</dbReference>
<keyword evidence="2" id="KW-0812">Transmembrane</keyword>
<reference evidence="4" key="1">
    <citation type="submission" date="2018-09" db="EMBL/GenBank/DDBJ databases">
        <title>Complete genome sequence of thermophilic cyanobacteria strain Thermosynechococcus elongatus PKUAC-SCTE542.</title>
        <authorList>
            <person name="Liang Y."/>
            <person name="Tang J."/>
            <person name="Daroch M."/>
        </authorList>
    </citation>
    <scope>NUCLEOTIDE SEQUENCE [LARGE SCALE GENOMIC DNA]</scope>
    <source>
        <strain evidence="4">E542</strain>
    </source>
</reference>
<keyword evidence="1" id="KW-0175">Coiled coil</keyword>
<evidence type="ECO:0000256" key="2">
    <source>
        <dbReference type="SAM" id="Phobius"/>
    </source>
</evidence>
<keyword evidence="2" id="KW-1133">Transmembrane helix</keyword>
<accession>A0A7D6J0L1</accession>
<dbReference type="RefSeq" id="WP_181494641.1">
    <property type="nucleotide sequence ID" value="NZ_CP032152.1"/>
</dbReference>
<gene>
    <name evidence="3" type="ORF">D3A95_13285</name>
</gene>
<dbReference type="Proteomes" id="UP000261812">
    <property type="component" value="Chromosome"/>
</dbReference>
<evidence type="ECO:0000313" key="4">
    <source>
        <dbReference type="Proteomes" id="UP000261812"/>
    </source>
</evidence>
<feature type="coiled-coil region" evidence="1">
    <location>
        <begin position="17"/>
        <end position="98"/>
    </location>
</feature>
<dbReference type="KEGG" id="tsq:D3A95_13285"/>
<protein>
    <submittedName>
        <fullName evidence="3">Uncharacterized protein</fullName>
    </submittedName>
</protein>
<evidence type="ECO:0000256" key="1">
    <source>
        <dbReference type="SAM" id="Coils"/>
    </source>
</evidence>
<name>A0A7D6J0L1_9CYAN</name>
<evidence type="ECO:0000313" key="3">
    <source>
        <dbReference type="EMBL" id="QLL29296.1"/>
    </source>
</evidence>
<dbReference type="EMBL" id="CP032152">
    <property type="protein sequence ID" value="QLL29296.1"/>
    <property type="molecule type" value="Genomic_DNA"/>
</dbReference>
<dbReference type="Gene3D" id="1.20.120.20">
    <property type="entry name" value="Apolipoprotein"/>
    <property type="match status" value="1"/>
</dbReference>
<keyword evidence="4" id="KW-1185">Reference proteome</keyword>
<dbReference type="AlphaFoldDB" id="A0A7D6J0L1"/>
<organism evidence="3 4">
    <name type="scientific">Thermosynechococcus sichuanensis E542</name>
    <dbReference type="NCBI Taxonomy" id="2016101"/>
    <lineage>
        <taxon>Bacteria</taxon>
        <taxon>Bacillati</taxon>
        <taxon>Cyanobacteriota</taxon>
        <taxon>Cyanophyceae</taxon>
        <taxon>Acaryochloridales</taxon>
        <taxon>Thermosynechococcaceae</taxon>
        <taxon>Thermosynechococcus</taxon>
        <taxon>Thermosynechococcus sichuanensis</taxon>
    </lineage>
</organism>
<sequence>MTEPATRSELSQVLDAIQGMQADMRAMQATIQAMDKKLDIHIATTTERFNLMDEKLKRLEDKIDAVEAKLEQRINAVEAKLEQRINAVEAKLEQRINSIEIQLGQRIDTVESTLQDIAKRQAGTDARLWGFLVTLLVATLGLLAKLLLFDLPQS</sequence>